<dbReference type="RefSeq" id="WP_354464889.1">
    <property type="nucleotide sequence ID" value="NZ_JBEWSZ010000012.1"/>
</dbReference>
<evidence type="ECO:0000259" key="7">
    <source>
        <dbReference type="Pfam" id="PF00892"/>
    </source>
</evidence>
<feature type="domain" description="EamA" evidence="7">
    <location>
        <begin position="153"/>
        <end position="286"/>
    </location>
</feature>
<dbReference type="EMBL" id="JBEWSZ010000012">
    <property type="protein sequence ID" value="MET2832669.1"/>
    <property type="molecule type" value="Genomic_DNA"/>
</dbReference>
<sequence length="321" mass="34951">MHRSAYIFLLLTTLLWGGNSVAGKLAVGHVSPMTLVFLRWVLAVAILLPIGWRTIREDWPMVRRHWFVLAALGASGFTLFNTIFYTALNYTTAINVSIEQAAMPILIMTANFVFFRLRVNWAQIAGVVLTIVGVILTACHGDPRRLLTLELNFGDAIMLVAVFLYSGYSVGLRLKPVMRWQSLMLSLSVAALVTSLPFFLWEVAAGKVIVPDAHGWAVIVYTAIGASVISQMTYIRGNELIGANRAGLFINLVPIFGTLLSVLIVGERFQLYQALALVLVLGGIGLAEYSGRKAARLPSGSRLFAGKQKGADGAAPFEPLS</sequence>
<evidence type="ECO:0000256" key="5">
    <source>
        <dbReference type="ARBA" id="ARBA00023136"/>
    </source>
</evidence>
<keyword evidence="5 6" id="KW-0472">Membrane</keyword>
<evidence type="ECO:0000256" key="6">
    <source>
        <dbReference type="SAM" id="Phobius"/>
    </source>
</evidence>
<feature type="transmembrane region" description="Helical" evidence="6">
    <location>
        <begin position="213"/>
        <end position="234"/>
    </location>
</feature>
<dbReference type="Proteomes" id="UP001548832">
    <property type="component" value="Unassembled WGS sequence"/>
</dbReference>
<feature type="transmembrane region" description="Helical" evidence="6">
    <location>
        <begin position="36"/>
        <end position="55"/>
    </location>
</feature>
<reference evidence="8 9" key="1">
    <citation type="submission" date="2024-06" db="EMBL/GenBank/DDBJ databases">
        <authorList>
            <person name="Kim D.-U."/>
        </authorList>
    </citation>
    <scope>NUCLEOTIDE SEQUENCE [LARGE SCALE GENOMIC DNA]</scope>
    <source>
        <strain evidence="8 9">KACC15460</strain>
    </source>
</reference>
<protein>
    <submittedName>
        <fullName evidence="8">DMT family transporter</fullName>
    </submittedName>
</protein>
<feature type="transmembrane region" description="Helical" evidence="6">
    <location>
        <begin position="246"/>
        <end position="265"/>
    </location>
</feature>
<gene>
    <name evidence="8" type="ORF">ABVQ20_37675</name>
</gene>
<accession>A0ABV2DS52</accession>
<dbReference type="SUPFAM" id="SSF103481">
    <property type="entry name" value="Multidrug resistance efflux transporter EmrE"/>
    <property type="match status" value="2"/>
</dbReference>
<keyword evidence="9" id="KW-1185">Reference proteome</keyword>
<dbReference type="PANTHER" id="PTHR42920:SF11">
    <property type="entry name" value="INNER MEMBRANE PROTEIN YTFF"/>
    <property type="match status" value="1"/>
</dbReference>
<organism evidence="8 9">
    <name type="scientific">Mesorhizobium shangrilense</name>
    <dbReference type="NCBI Taxonomy" id="460060"/>
    <lineage>
        <taxon>Bacteria</taxon>
        <taxon>Pseudomonadati</taxon>
        <taxon>Pseudomonadota</taxon>
        <taxon>Alphaproteobacteria</taxon>
        <taxon>Hyphomicrobiales</taxon>
        <taxon>Phyllobacteriaceae</taxon>
        <taxon>Mesorhizobium</taxon>
    </lineage>
</organism>
<name>A0ABV2DS52_9HYPH</name>
<keyword evidence="4 6" id="KW-1133">Transmembrane helix</keyword>
<evidence type="ECO:0000256" key="2">
    <source>
        <dbReference type="ARBA" id="ARBA00022475"/>
    </source>
</evidence>
<feature type="transmembrane region" description="Helical" evidence="6">
    <location>
        <begin position="121"/>
        <end position="139"/>
    </location>
</feature>
<dbReference type="InterPro" id="IPR000620">
    <property type="entry name" value="EamA_dom"/>
</dbReference>
<evidence type="ECO:0000313" key="8">
    <source>
        <dbReference type="EMBL" id="MET2832669.1"/>
    </source>
</evidence>
<dbReference type="PANTHER" id="PTHR42920">
    <property type="entry name" value="OS03G0707200 PROTEIN-RELATED"/>
    <property type="match status" value="1"/>
</dbReference>
<comment type="subcellular location">
    <subcellularLocation>
        <location evidence="1">Cell membrane</location>
        <topology evidence="1">Multi-pass membrane protein</topology>
    </subcellularLocation>
</comment>
<evidence type="ECO:0000256" key="3">
    <source>
        <dbReference type="ARBA" id="ARBA00022692"/>
    </source>
</evidence>
<evidence type="ECO:0000256" key="1">
    <source>
        <dbReference type="ARBA" id="ARBA00004651"/>
    </source>
</evidence>
<feature type="transmembrane region" description="Helical" evidence="6">
    <location>
        <begin position="271"/>
        <end position="289"/>
    </location>
</feature>
<dbReference type="Pfam" id="PF00892">
    <property type="entry name" value="EamA"/>
    <property type="match status" value="2"/>
</dbReference>
<feature type="transmembrane region" description="Helical" evidence="6">
    <location>
        <begin position="67"/>
        <end position="88"/>
    </location>
</feature>
<keyword evidence="2" id="KW-1003">Cell membrane</keyword>
<evidence type="ECO:0000313" key="9">
    <source>
        <dbReference type="Proteomes" id="UP001548832"/>
    </source>
</evidence>
<feature type="transmembrane region" description="Helical" evidence="6">
    <location>
        <begin position="94"/>
        <end position="114"/>
    </location>
</feature>
<comment type="caution">
    <text evidence="8">The sequence shown here is derived from an EMBL/GenBank/DDBJ whole genome shotgun (WGS) entry which is preliminary data.</text>
</comment>
<dbReference type="InterPro" id="IPR037185">
    <property type="entry name" value="EmrE-like"/>
</dbReference>
<evidence type="ECO:0000256" key="4">
    <source>
        <dbReference type="ARBA" id="ARBA00022989"/>
    </source>
</evidence>
<keyword evidence="3 6" id="KW-0812">Transmembrane</keyword>
<dbReference type="InterPro" id="IPR051258">
    <property type="entry name" value="Diverse_Substrate_Transporter"/>
</dbReference>
<feature type="domain" description="EamA" evidence="7">
    <location>
        <begin position="4"/>
        <end position="137"/>
    </location>
</feature>
<feature type="transmembrane region" description="Helical" evidence="6">
    <location>
        <begin position="151"/>
        <end position="171"/>
    </location>
</feature>
<feature type="transmembrane region" description="Helical" evidence="6">
    <location>
        <begin position="183"/>
        <end position="201"/>
    </location>
</feature>
<proteinExistence type="predicted"/>